<dbReference type="AlphaFoldDB" id="A0A1V5SE68"/>
<organism evidence="2">
    <name type="scientific">candidate division WS2 bacterium ADurb.Bin280</name>
    <dbReference type="NCBI Taxonomy" id="1852829"/>
    <lineage>
        <taxon>Bacteria</taxon>
        <taxon>candidate division WS2</taxon>
    </lineage>
</organism>
<dbReference type="Proteomes" id="UP000485367">
    <property type="component" value="Unassembled WGS sequence"/>
</dbReference>
<accession>A0A1V5SE68</accession>
<proteinExistence type="predicted"/>
<reference evidence="2" key="1">
    <citation type="submission" date="2017-02" db="EMBL/GenBank/DDBJ databases">
        <title>Delving into the versatile metabolic prowess of the omnipresent phylum Bacteroidetes.</title>
        <authorList>
            <person name="Nobu M.K."/>
            <person name="Mei R."/>
            <person name="Narihiro T."/>
            <person name="Kuroda K."/>
            <person name="Liu W.-T."/>
        </authorList>
    </citation>
    <scope>NUCLEOTIDE SEQUENCE</scope>
    <source>
        <strain evidence="2">ADurb.Bin280</strain>
    </source>
</reference>
<evidence type="ECO:0000313" key="2">
    <source>
        <dbReference type="EMBL" id="OQA52614.1"/>
    </source>
</evidence>
<evidence type="ECO:0000256" key="1">
    <source>
        <dbReference type="SAM" id="MobiDB-lite"/>
    </source>
</evidence>
<name>A0A1V5SE68_9BACT</name>
<comment type="caution">
    <text evidence="2">The sequence shown here is derived from an EMBL/GenBank/DDBJ whole genome shotgun (WGS) entry which is preliminary data.</text>
</comment>
<feature type="compositionally biased region" description="Basic residues" evidence="1">
    <location>
        <begin position="7"/>
        <end position="20"/>
    </location>
</feature>
<dbReference type="EMBL" id="MWBO01000027">
    <property type="protein sequence ID" value="OQA52614.1"/>
    <property type="molecule type" value="Genomic_DNA"/>
</dbReference>
<gene>
    <name evidence="2" type="ORF">BWY43_00434</name>
</gene>
<feature type="region of interest" description="Disordered" evidence="1">
    <location>
        <begin position="1"/>
        <end position="21"/>
    </location>
</feature>
<protein>
    <submittedName>
        <fullName evidence="2">Uncharacterized protein</fullName>
    </submittedName>
</protein>
<sequence length="107" mass="11993">MPLKKYDKVKKKGERSKRRASSTVSSLFRSLKLGTKPRIISGIKKYMITRQITTNDAATVMAVCESSLASFVPFSLRYFEYTGINAEAIELKIRTLKTKSGNLKAAK</sequence>